<accession>A0A3B5R4Q8</accession>
<dbReference type="AlphaFoldDB" id="A0A3B5R4Q8"/>
<reference evidence="2" key="1">
    <citation type="submission" date="2012-01" db="EMBL/GenBank/DDBJ databases">
        <authorList>
            <person name="Walter R."/>
            <person name="Schartl M."/>
            <person name="Warren W."/>
        </authorList>
    </citation>
    <scope>NUCLEOTIDE SEQUENCE [LARGE SCALE GENOMIC DNA]</scope>
    <source>
        <strain evidence="2">JP 163 A</strain>
    </source>
</reference>
<dbReference type="GeneTree" id="ENSGT01110000271754"/>
<organism evidence="1 2">
    <name type="scientific">Xiphophorus maculatus</name>
    <name type="common">Southern platyfish</name>
    <name type="synonym">Platypoecilus maculatus</name>
    <dbReference type="NCBI Taxonomy" id="8083"/>
    <lineage>
        <taxon>Eukaryota</taxon>
        <taxon>Metazoa</taxon>
        <taxon>Chordata</taxon>
        <taxon>Craniata</taxon>
        <taxon>Vertebrata</taxon>
        <taxon>Euteleostomi</taxon>
        <taxon>Actinopterygii</taxon>
        <taxon>Neopterygii</taxon>
        <taxon>Teleostei</taxon>
        <taxon>Neoteleostei</taxon>
        <taxon>Acanthomorphata</taxon>
        <taxon>Ovalentaria</taxon>
        <taxon>Atherinomorphae</taxon>
        <taxon>Cyprinodontiformes</taxon>
        <taxon>Poeciliidae</taxon>
        <taxon>Poeciliinae</taxon>
        <taxon>Xiphophorus</taxon>
    </lineage>
</organism>
<dbReference type="Proteomes" id="UP000002852">
    <property type="component" value="Unassembled WGS sequence"/>
</dbReference>
<reference evidence="1" key="4">
    <citation type="submission" date="2025-09" db="UniProtKB">
        <authorList>
            <consortium name="Ensembl"/>
        </authorList>
    </citation>
    <scope>IDENTIFICATION</scope>
    <source>
        <strain evidence="1">JP 163 A</strain>
    </source>
</reference>
<reference evidence="2" key="2">
    <citation type="journal article" date="2013" name="Nat. Genet.">
        <title>The genome of the platyfish, Xiphophorus maculatus, provides insights into evolutionary adaptation and several complex traits.</title>
        <authorList>
            <person name="Schartl M."/>
            <person name="Walter R.B."/>
            <person name="Shen Y."/>
            <person name="Garcia T."/>
            <person name="Catchen J."/>
            <person name="Amores A."/>
            <person name="Braasch I."/>
            <person name="Chalopin D."/>
            <person name="Volff J.N."/>
            <person name="Lesch K.P."/>
            <person name="Bisazza A."/>
            <person name="Minx P."/>
            <person name="Hillier L."/>
            <person name="Wilson R.K."/>
            <person name="Fuerstenberg S."/>
            <person name="Boore J."/>
            <person name="Searle S."/>
            <person name="Postlethwait J.H."/>
            <person name="Warren W.C."/>
        </authorList>
    </citation>
    <scope>NUCLEOTIDE SEQUENCE [LARGE SCALE GENOMIC DNA]</scope>
    <source>
        <strain evidence="2">JP 163 A</strain>
    </source>
</reference>
<name>A0A3B5R4Q8_XIPMA</name>
<proteinExistence type="predicted"/>
<dbReference type="InParanoid" id="A0A3B5R4Q8"/>
<reference evidence="1" key="3">
    <citation type="submission" date="2025-08" db="UniProtKB">
        <authorList>
            <consortium name="Ensembl"/>
        </authorList>
    </citation>
    <scope>IDENTIFICATION</scope>
    <source>
        <strain evidence="1">JP 163 A</strain>
    </source>
</reference>
<evidence type="ECO:0000313" key="1">
    <source>
        <dbReference type="Ensembl" id="ENSXMAP00000037755.1"/>
    </source>
</evidence>
<evidence type="ECO:0000313" key="2">
    <source>
        <dbReference type="Proteomes" id="UP000002852"/>
    </source>
</evidence>
<dbReference type="Ensembl" id="ENSXMAT00000035005.1">
    <property type="protein sequence ID" value="ENSXMAP00000037755.1"/>
    <property type="gene ID" value="ENSXMAG00000028195.1"/>
</dbReference>
<protein>
    <submittedName>
        <fullName evidence="1">Uncharacterized protein</fullName>
    </submittedName>
</protein>
<keyword evidence="2" id="KW-1185">Reference proteome</keyword>
<sequence>FIYIRVCECPEAPSESQVTQSSPVKTIHPAFICTGLNTHSMHKTPLLKKRHSENHLKFDSQREYRENIVWSNESKVELLISFYPLC</sequence>